<dbReference type="Pfam" id="PF00931">
    <property type="entry name" value="NB-ARC"/>
    <property type="match status" value="1"/>
</dbReference>
<dbReference type="SUPFAM" id="SSF46894">
    <property type="entry name" value="C-terminal effector domain of the bipartite response regulators"/>
    <property type="match status" value="1"/>
</dbReference>
<dbReference type="InterPro" id="IPR011990">
    <property type="entry name" value="TPR-like_helical_dom_sf"/>
</dbReference>
<dbReference type="GO" id="GO:0006355">
    <property type="term" value="P:regulation of DNA-templated transcription"/>
    <property type="evidence" value="ECO:0007669"/>
    <property type="project" value="InterPro"/>
</dbReference>
<feature type="domain" description="Bacterial transcriptional activator" evidence="3">
    <location>
        <begin position="102"/>
        <end position="246"/>
    </location>
</feature>
<keyword evidence="2" id="KW-0802">TPR repeat</keyword>
<dbReference type="SUPFAM" id="SSF48452">
    <property type="entry name" value="TPR-like"/>
    <property type="match status" value="3"/>
</dbReference>
<dbReference type="InterPro" id="IPR019734">
    <property type="entry name" value="TPR_rpt"/>
</dbReference>
<dbReference type="Gene3D" id="1.25.40.10">
    <property type="entry name" value="Tetratricopeptide repeat domain"/>
    <property type="match status" value="3"/>
</dbReference>
<name>A0A7T1WPT1_9ACTN</name>
<dbReference type="GO" id="GO:0000160">
    <property type="term" value="P:phosphorelay signal transduction system"/>
    <property type="evidence" value="ECO:0007669"/>
    <property type="project" value="UniProtKB-KW"/>
</dbReference>
<dbReference type="InterPro" id="IPR002182">
    <property type="entry name" value="NB-ARC"/>
</dbReference>
<dbReference type="PRINTS" id="PR00364">
    <property type="entry name" value="DISEASERSIST"/>
</dbReference>
<dbReference type="Gene3D" id="3.40.50.300">
    <property type="entry name" value="P-loop containing nucleotide triphosphate hydrolases"/>
    <property type="match status" value="1"/>
</dbReference>
<dbReference type="SMART" id="SM01043">
    <property type="entry name" value="BTAD"/>
    <property type="match status" value="1"/>
</dbReference>
<feature type="repeat" description="TPR" evidence="2">
    <location>
        <begin position="797"/>
        <end position="830"/>
    </location>
</feature>
<dbReference type="Pfam" id="PF03704">
    <property type="entry name" value="BTAD"/>
    <property type="match status" value="1"/>
</dbReference>
<dbReference type="PANTHER" id="PTHR47691">
    <property type="entry name" value="REGULATOR-RELATED"/>
    <property type="match status" value="1"/>
</dbReference>
<evidence type="ECO:0000256" key="2">
    <source>
        <dbReference type="PROSITE-ProRule" id="PRU00339"/>
    </source>
</evidence>
<organism evidence="4 5">
    <name type="scientific">Streptomyces bathyalis</name>
    <dbReference type="NCBI Taxonomy" id="2710756"/>
    <lineage>
        <taxon>Bacteria</taxon>
        <taxon>Bacillati</taxon>
        <taxon>Actinomycetota</taxon>
        <taxon>Actinomycetes</taxon>
        <taxon>Kitasatosporales</taxon>
        <taxon>Streptomycetaceae</taxon>
        <taxon>Streptomyces</taxon>
    </lineage>
</organism>
<dbReference type="Pfam" id="PF13424">
    <property type="entry name" value="TPR_12"/>
    <property type="match status" value="2"/>
</dbReference>
<evidence type="ECO:0000313" key="4">
    <source>
        <dbReference type="EMBL" id="QPP05258.1"/>
    </source>
</evidence>
<feature type="repeat" description="TPR" evidence="2">
    <location>
        <begin position="837"/>
        <end position="870"/>
    </location>
</feature>
<dbReference type="KEGG" id="sbat:G4Z16_01385"/>
<dbReference type="InterPro" id="IPR005158">
    <property type="entry name" value="BTAD"/>
</dbReference>
<evidence type="ECO:0000313" key="5">
    <source>
        <dbReference type="Proteomes" id="UP000595046"/>
    </source>
</evidence>
<dbReference type="EMBL" id="CP048882">
    <property type="protein sequence ID" value="QPP05258.1"/>
    <property type="molecule type" value="Genomic_DNA"/>
</dbReference>
<dbReference type="PROSITE" id="PS50005">
    <property type="entry name" value="TPR"/>
    <property type="match status" value="2"/>
</dbReference>
<protein>
    <submittedName>
        <fullName evidence="4">Tetratricopeptide repeat protein</fullName>
    </submittedName>
</protein>
<dbReference type="PANTHER" id="PTHR47691:SF3">
    <property type="entry name" value="HTH-TYPE TRANSCRIPTIONAL REGULATOR RV0890C-RELATED"/>
    <property type="match status" value="1"/>
</dbReference>
<keyword evidence="1" id="KW-0902">Two-component regulatory system</keyword>
<proteinExistence type="predicted"/>
<dbReference type="AlphaFoldDB" id="A0A7T1WPT1"/>
<evidence type="ECO:0000256" key="1">
    <source>
        <dbReference type="ARBA" id="ARBA00023012"/>
    </source>
</evidence>
<dbReference type="InterPro" id="IPR036388">
    <property type="entry name" value="WH-like_DNA-bd_sf"/>
</dbReference>
<dbReference type="GO" id="GO:0003677">
    <property type="term" value="F:DNA binding"/>
    <property type="evidence" value="ECO:0007669"/>
    <property type="project" value="InterPro"/>
</dbReference>
<dbReference type="SMART" id="SM00028">
    <property type="entry name" value="TPR"/>
    <property type="match status" value="7"/>
</dbReference>
<dbReference type="CDD" id="cd15831">
    <property type="entry name" value="BTAD"/>
    <property type="match status" value="1"/>
</dbReference>
<dbReference type="GO" id="GO:0043531">
    <property type="term" value="F:ADP binding"/>
    <property type="evidence" value="ECO:0007669"/>
    <property type="project" value="InterPro"/>
</dbReference>
<accession>A0A7T1WPT1</accession>
<sequence length="1016" mass="112331">MELHIQLLGTVGLRVGDQTNGLGSAKERLTLASLARDASRTVSVDTLIHRIWEDDPPPTARGIISGHISRIRTAMDELAGPHAPHVLRSTNAYMLEVDPDQVDLRRYLALIDQARSLADSGNYSEALHTLDEAARQWGGEPVTGMPGTWAADLRRMVEEKNLAAVLMRSKIALRLGHYAEVIADLRPLCREHPADESLIEHLVLALYACGRTSEATRLLHHTSHHLLRELGTEPGEPLRRIHRAILDQVPATTLLSPAPRAETEVSMPPPEELPPDVRWVGRQEELARITTELTEAAGESTGPAVAAIDGMAGSGKTSLAVHAAHQLRELFPEGRLLLNLRGHEAAQAPLDPVTGLTQVLRRLGVPAQELPQDADELSLRWRTILRKRRLMLILDDAASTTQVQPFLPDASPGAVIITSRHRLRGLRGVRPIALDVLPRPDAIALVRHLLEEDATSMHEAASLVRLCGYLPLAIDIAASRLLARPSWSLSDLLKQLNHGSARLPELRDGHREVISAFEISYRALTPTQQLVFRRLGLHFGTEFGPPAAAALTGLPLGEVERVLEDLLTCHLISEPAPHRYRLHDLVREYARARAMDEDTEGVCQGALQRLGEHYLLAADRADRHAYPHRLRITLRRPTLDASSQESDPHQWFTTEGPNLLAALEYTRVRGTPHELAMLTHTLAGFLESEGYLTTAEPLLKHAVSYWKNTDDEGSAHARALLDLSSISTRTGNYSDTMQSAQTALDIARANHDTTLEVEALHQMSIPYWHTARFREALPYQQRALQLRLQSTDRLQQARSFNLLGMTYLHLDQHKDALKHFLEALSRFREVEDQRGQYVTLNNLAELYQKTGNLEQAERAYRQAIAFSQAMGGKGQHGIIQMNLANTLHASGRTGEALDLYRTALPALRSTGDKRSETIALIGIGNALHSSGRSEEALPHHTAALALARRIHAAREEVEALHGLAAAEHATGRLSQARSHLTASLVISQRIDAPSEEARSLKALAEIDRDHENAEKS</sequence>
<keyword evidence="5" id="KW-1185">Reference proteome</keyword>
<dbReference type="Proteomes" id="UP000595046">
    <property type="component" value="Chromosome"/>
</dbReference>
<dbReference type="Gene3D" id="1.10.10.10">
    <property type="entry name" value="Winged helix-like DNA-binding domain superfamily/Winged helix DNA-binding domain"/>
    <property type="match status" value="1"/>
</dbReference>
<gene>
    <name evidence="4" type="ORF">G4Z16_01385</name>
</gene>
<reference evidence="5" key="1">
    <citation type="submission" date="2020-02" db="EMBL/GenBank/DDBJ databases">
        <title>Streptomyces sp. ASO4wet.</title>
        <authorList>
            <person name="Risdian C."/>
            <person name="Landwehr W."/>
            <person name="Schupp P."/>
            <person name="Wink J."/>
        </authorList>
    </citation>
    <scope>NUCLEOTIDE SEQUENCE [LARGE SCALE GENOMIC DNA]</scope>
    <source>
        <strain evidence="5">ASO4wet</strain>
    </source>
</reference>
<evidence type="ECO:0000259" key="3">
    <source>
        <dbReference type="SMART" id="SM01043"/>
    </source>
</evidence>
<dbReference type="InterPro" id="IPR027417">
    <property type="entry name" value="P-loop_NTPase"/>
</dbReference>
<dbReference type="InterPro" id="IPR016032">
    <property type="entry name" value="Sig_transdc_resp-reg_C-effctor"/>
</dbReference>
<dbReference type="SUPFAM" id="SSF52540">
    <property type="entry name" value="P-loop containing nucleoside triphosphate hydrolases"/>
    <property type="match status" value="1"/>
</dbReference>